<dbReference type="EMBL" id="JQAZ01000003">
    <property type="protein sequence ID" value="KRN31940.1"/>
    <property type="molecule type" value="Genomic_DNA"/>
</dbReference>
<gene>
    <name evidence="3" type="ORF">IV38_GL001439</name>
    <name evidence="4" type="ORF">IV40_GL001226</name>
</gene>
<evidence type="ECO:0000259" key="2">
    <source>
        <dbReference type="Pfam" id="PF25164"/>
    </source>
</evidence>
<evidence type="ECO:0000313" key="5">
    <source>
        <dbReference type="Proteomes" id="UP000051645"/>
    </source>
</evidence>
<organism evidence="3 6">
    <name type="scientific">Lactobacillus selangorensis</name>
    <dbReference type="NCBI Taxonomy" id="81857"/>
    <lineage>
        <taxon>Bacteria</taxon>
        <taxon>Bacillati</taxon>
        <taxon>Bacillota</taxon>
        <taxon>Bacilli</taxon>
        <taxon>Lactobacillales</taxon>
        <taxon>Lactobacillaceae</taxon>
        <taxon>Lactobacillus</taxon>
    </lineage>
</organism>
<dbReference type="RefSeq" id="WP_057769396.1">
    <property type="nucleotide sequence ID" value="NZ_JQAT01000003.1"/>
</dbReference>
<dbReference type="AlphaFoldDB" id="A0A0R2FSN9"/>
<reference evidence="5 6" key="1">
    <citation type="journal article" date="2015" name="Genome Announc.">
        <title>Expanding the biotechnology potential of lactobacilli through comparative genomics of 213 strains and associated genera.</title>
        <authorList>
            <person name="Sun Z."/>
            <person name="Harris H.M."/>
            <person name="McCann A."/>
            <person name="Guo C."/>
            <person name="Argimon S."/>
            <person name="Zhang W."/>
            <person name="Yang X."/>
            <person name="Jeffery I.B."/>
            <person name="Cooney J.C."/>
            <person name="Kagawa T.F."/>
            <person name="Liu W."/>
            <person name="Song Y."/>
            <person name="Salvetti E."/>
            <person name="Wrobel A."/>
            <person name="Rasinkangas P."/>
            <person name="Parkhill J."/>
            <person name="Rea M.C."/>
            <person name="O'Sullivan O."/>
            <person name="Ritari J."/>
            <person name="Douillard F.P."/>
            <person name="Paul Ross R."/>
            <person name="Yang R."/>
            <person name="Briner A.E."/>
            <person name="Felis G.E."/>
            <person name="de Vos W.M."/>
            <person name="Barrangou R."/>
            <person name="Klaenhammer T.R."/>
            <person name="Caufield P.W."/>
            <person name="Cui Y."/>
            <person name="Zhang H."/>
            <person name="O'Toole P.W."/>
        </authorList>
    </citation>
    <scope>NUCLEOTIDE SEQUENCE [LARGE SCALE GENOMIC DNA]</scope>
    <source>
        <strain evidence="3 6">ATCC BAA-66</strain>
        <strain evidence="4 5">DSM 13344</strain>
    </source>
</reference>
<dbReference type="Pfam" id="PF06054">
    <property type="entry name" value="CoiA_nuc"/>
    <property type="match status" value="1"/>
</dbReference>
<dbReference type="InterPro" id="IPR057253">
    <property type="entry name" value="CoiA-like_N"/>
</dbReference>
<keyword evidence="5" id="KW-1185">Reference proteome</keyword>
<dbReference type="Pfam" id="PF25164">
    <property type="entry name" value="CoiA_N"/>
    <property type="match status" value="1"/>
</dbReference>
<feature type="domain" description="Competence protein CoiA nuclease-like" evidence="1">
    <location>
        <begin position="58"/>
        <end position="197"/>
    </location>
</feature>
<proteinExistence type="predicted"/>
<dbReference type="OrthoDB" id="3784230at2"/>
<dbReference type="Proteomes" id="UP000051751">
    <property type="component" value="Unassembled WGS sequence"/>
</dbReference>
<dbReference type="Proteomes" id="UP000051645">
    <property type="component" value="Unassembled WGS sequence"/>
</dbReference>
<dbReference type="InterPro" id="IPR010330">
    <property type="entry name" value="CoiA_nuc"/>
</dbReference>
<accession>A0A0R2FSN9</accession>
<name>A0A0R2FSN9_9LACO</name>
<evidence type="ECO:0008006" key="7">
    <source>
        <dbReference type="Google" id="ProtNLM"/>
    </source>
</evidence>
<dbReference type="PATRIC" id="fig|81857.3.peg.1449"/>
<comment type="caution">
    <text evidence="3">The sequence shown here is derived from an EMBL/GenBank/DDBJ whole genome shotgun (WGS) entry which is preliminary data.</text>
</comment>
<evidence type="ECO:0000259" key="1">
    <source>
        <dbReference type="Pfam" id="PF06054"/>
    </source>
</evidence>
<protein>
    <recommendedName>
        <fullName evidence="7">Competence CoiA family protein</fullName>
    </recommendedName>
</protein>
<evidence type="ECO:0000313" key="4">
    <source>
        <dbReference type="EMBL" id="KRN31940.1"/>
    </source>
</evidence>
<dbReference type="STRING" id="81857.IV38_GL001439"/>
<dbReference type="EMBL" id="JQAT01000003">
    <property type="protein sequence ID" value="KRN28439.1"/>
    <property type="molecule type" value="Genomic_DNA"/>
</dbReference>
<feature type="domain" description="Competence protein CoiA-like N-terminal" evidence="2">
    <location>
        <begin position="22"/>
        <end position="52"/>
    </location>
</feature>
<evidence type="ECO:0000313" key="6">
    <source>
        <dbReference type="Proteomes" id="UP000051751"/>
    </source>
</evidence>
<sequence length="357" mass="41521">MQYAYDQAGQLQILPLKAGVTGPFYCPDCHGRLSLRNGGARKRAYFAHQQQCTKEGGESDWHQAGKTLLTQFCGQAGLRCEQEAYLDEVQQRADVFVPNRNLVLEYQCSPLAAAELQTRTEGYGEIGLEVAWLLGPRYRLGRTLTPAQQQFLHYRPEWGFYLLFLEPEQECVRLYHHIRKADFRRTFYQMTSWTLHQENPWNGGLFVRQMPQLTIAQQAGRVDRALHYPHNRLVGLQQWCYQQGYDLRQAPAICYEPTAVPPCQQVTQFEINIRLLIQLSEWPQFTTKQVLQLDQSEWHAEMPLLPPSYWRNWPLSHFLQRLVDSGALLQSGEHYKWDRLPEWSDKTPTKKTVLPGG</sequence>
<evidence type="ECO:0000313" key="3">
    <source>
        <dbReference type="EMBL" id="KRN28439.1"/>
    </source>
</evidence>